<proteinExistence type="predicted"/>
<reference evidence="1" key="1">
    <citation type="submission" date="2020-07" db="EMBL/GenBank/DDBJ databases">
        <authorList>
            <person name="Pettersson B.M.F."/>
            <person name="Behra P.R.K."/>
            <person name="Ramesh M."/>
            <person name="Das S."/>
            <person name="Dasgupta S."/>
            <person name="Kirsebom L.A."/>
        </authorList>
    </citation>
    <scope>NUCLEOTIDE SEQUENCE</scope>
    <source>
        <strain evidence="1">CCUG 55640</strain>
    </source>
</reference>
<reference evidence="1" key="2">
    <citation type="journal article" date="2022" name="BMC Genomics">
        <title>Comparative genome analysis of mycobacteria focusing on tRNA and non-coding RNA.</title>
        <authorList>
            <person name="Behra P.R.K."/>
            <person name="Pettersson B.M.F."/>
            <person name="Ramesh M."/>
            <person name="Das S."/>
            <person name="Dasgupta S."/>
            <person name="Kirsebom L.A."/>
        </authorList>
    </citation>
    <scope>NUCLEOTIDE SEQUENCE</scope>
    <source>
        <strain evidence="1">CCUG 55640</strain>
    </source>
</reference>
<dbReference type="RefSeq" id="WP_142276583.1">
    <property type="nucleotide sequence ID" value="NZ_JACKVH010000009.1"/>
</dbReference>
<organism evidence="1 2">
    <name type="scientific">Mycobacterium alsense</name>
    <dbReference type="NCBI Taxonomy" id="324058"/>
    <lineage>
        <taxon>Bacteria</taxon>
        <taxon>Bacillati</taxon>
        <taxon>Actinomycetota</taxon>
        <taxon>Actinomycetes</taxon>
        <taxon>Mycobacteriales</taxon>
        <taxon>Mycobacteriaceae</taxon>
        <taxon>Mycobacterium</taxon>
    </lineage>
</organism>
<protein>
    <submittedName>
        <fullName evidence="1">Uncharacterized protein</fullName>
    </submittedName>
</protein>
<evidence type="ECO:0000313" key="2">
    <source>
        <dbReference type="Proteomes" id="UP001141650"/>
    </source>
</evidence>
<comment type="caution">
    <text evidence="1">The sequence shown here is derived from an EMBL/GenBank/DDBJ whole genome shotgun (WGS) entry which is preliminary data.</text>
</comment>
<gene>
    <name evidence="1" type="ORF">H7K38_04455</name>
</gene>
<dbReference type="Proteomes" id="UP001141650">
    <property type="component" value="Unassembled WGS sequence"/>
</dbReference>
<sequence>MEAKGAADGKVLAWDPLELAHIEAAVVAADHAELLQRRLDAELERAEPKDSLLASLSAEIRRQRSAITEHMTKVPLLAGVSAGKSVQHQSAAAARWGAGRPMRRVK</sequence>
<dbReference type="AlphaFoldDB" id="A0AA42BXA2"/>
<name>A0AA42BXA2_9MYCO</name>
<evidence type="ECO:0000313" key="1">
    <source>
        <dbReference type="EMBL" id="MCV7377904.1"/>
    </source>
</evidence>
<accession>A0AA42BXA2</accession>
<dbReference type="EMBL" id="JACKVH010000009">
    <property type="protein sequence ID" value="MCV7377904.1"/>
    <property type="molecule type" value="Genomic_DNA"/>
</dbReference>